<keyword evidence="4" id="KW-1185">Reference proteome</keyword>
<feature type="transmembrane region" description="Helical" evidence="1">
    <location>
        <begin position="16"/>
        <end position="33"/>
    </location>
</feature>
<name>A0A9P7JSV0_9AGAM</name>
<dbReference type="EMBL" id="JABBWM010000036">
    <property type="protein sequence ID" value="KAG2106197.1"/>
    <property type="molecule type" value="Genomic_DNA"/>
</dbReference>
<organism evidence="3 4">
    <name type="scientific">Suillus discolor</name>
    <dbReference type="NCBI Taxonomy" id="1912936"/>
    <lineage>
        <taxon>Eukaryota</taxon>
        <taxon>Fungi</taxon>
        <taxon>Dikarya</taxon>
        <taxon>Basidiomycota</taxon>
        <taxon>Agaricomycotina</taxon>
        <taxon>Agaricomycetes</taxon>
        <taxon>Agaricomycetidae</taxon>
        <taxon>Boletales</taxon>
        <taxon>Suillineae</taxon>
        <taxon>Suillaceae</taxon>
        <taxon>Suillus</taxon>
    </lineage>
</organism>
<feature type="transmembrane region" description="Helical" evidence="1">
    <location>
        <begin position="95"/>
        <end position="113"/>
    </location>
</feature>
<dbReference type="Pfam" id="PF20151">
    <property type="entry name" value="DUF6533"/>
    <property type="match status" value="1"/>
</dbReference>
<evidence type="ECO:0000313" key="4">
    <source>
        <dbReference type="Proteomes" id="UP000823399"/>
    </source>
</evidence>
<comment type="caution">
    <text evidence="3">The sequence shown here is derived from an EMBL/GenBank/DDBJ whole genome shotgun (WGS) entry which is preliminary data.</text>
</comment>
<evidence type="ECO:0000259" key="2">
    <source>
        <dbReference type="Pfam" id="PF20151"/>
    </source>
</evidence>
<keyword evidence="1" id="KW-0472">Membrane</keyword>
<reference evidence="3" key="1">
    <citation type="journal article" date="2020" name="New Phytol.">
        <title>Comparative genomics reveals dynamic genome evolution in host specialist ectomycorrhizal fungi.</title>
        <authorList>
            <person name="Lofgren L.A."/>
            <person name="Nguyen N.H."/>
            <person name="Vilgalys R."/>
            <person name="Ruytinx J."/>
            <person name="Liao H.L."/>
            <person name="Branco S."/>
            <person name="Kuo A."/>
            <person name="LaButti K."/>
            <person name="Lipzen A."/>
            <person name="Andreopoulos W."/>
            <person name="Pangilinan J."/>
            <person name="Riley R."/>
            <person name="Hundley H."/>
            <person name="Na H."/>
            <person name="Barry K."/>
            <person name="Grigoriev I.V."/>
            <person name="Stajich J.E."/>
            <person name="Kennedy P.G."/>
        </authorList>
    </citation>
    <scope>NUCLEOTIDE SEQUENCE</scope>
    <source>
        <strain evidence="3">FC423</strain>
    </source>
</reference>
<dbReference type="Proteomes" id="UP000823399">
    <property type="component" value="Unassembled WGS sequence"/>
</dbReference>
<sequence length="129" mass="14992">MEYSTNDIAAARSLQFATYMFMSIATIWTYDYACSFHEEWTFLLQSHWSKMKGLYVFTRYLPFIILAVDLCMSLTPNENSSTCRMLQNINSGLGIVVATFSECFFILRTYVLWDKNRILLVAMLSSLLM</sequence>
<keyword evidence="1" id="KW-0812">Transmembrane</keyword>
<gene>
    <name evidence="3" type="ORF">F5147DRAFT_233079</name>
</gene>
<keyword evidence="1" id="KW-1133">Transmembrane helix</keyword>
<feature type="domain" description="DUF6533" evidence="2">
    <location>
        <begin position="19"/>
        <end position="64"/>
    </location>
</feature>
<evidence type="ECO:0000256" key="1">
    <source>
        <dbReference type="SAM" id="Phobius"/>
    </source>
</evidence>
<dbReference type="OrthoDB" id="2681239at2759"/>
<protein>
    <recommendedName>
        <fullName evidence="2">DUF6533 domain-containing protein</fullName>
    </recommendedName>
</protein>
<dbReference type="RefSeq" id="XP_041291507.1">
    <property type="nucleotide sequence ID" value="XM_041428743.1"/>
</dbReference>
<dbReference type="AlphaFoldDB" id="A0A9P7JSV0"/>
<accession>A0A9P7JSV0</accession>
<proteinExistence type="predicted"/>
<dbReference type="InterPro" id="IPR045340">
    <property type="entry name" value="DUF6533"/>
</dbReference>
<feature type="transmembrane region" description="Helical" evidence="1">
    <location>
        <begin position="54"/>
        <end position="75"/>
    </location>
</feature>
<dbReference type="GeneID" id="64691002"/>
<evidence type="ECO:0000313" key="3">
    <source>
        <dbReference type="EMBL" id="KAG2106197.1"/>
    </source>
</evidence>